<evidence type="ECO:0000313" key="7">
    <source>
        <dbReference type="EMBL" id="SFQ30418.1"/>
    </source>
</evidence>
<dbReference type="RefSeq" id="WP_092018968.1">
    <property type="nucleotide sequence ID" value="NZ_FOXH01000014.1"/>
</dbReference>
<accession>A0A1I5XEN1</accession>
<keyword evidence="8" id="KW-1185">Reference proteome</keyword>
<dbReference type="Proteomes" id="UP000199306">
    <property type="component" value="Unassembled WGS sequence"/>
</dbReference>
<sequence length="303" mass="33799">MKHTLNKYWETLKYAGSEFMNDKALKMSASLSYYTIFSLAPMLIIIISVCSIFFGKDAVQGQVFYQIRSMVGNNAASQIQEILKNSELSNQSGVALIVGIGTLLIGATGVFGEIQDSINAIWSLKVKPRKGWLKLIINRLLSFSMIISIGFLLLVSLMVNTLLDIFNARLQSFFPDVMVSLFYVLNMLLVFLVITCLFTLIFKVLPDGRLRWKDAIIGAGFTAVLFMIGKLLITLYLSQTQVVSAYGSAGSIVLVLLWVNYSSTILFFGAEFTKAYTIFFGQKIIPNEDTVIVVQREIQPLTD</sequence>
<keyword evidence="2" id="KW-1003">Cell membrane</keyword>
<feature type="transmembrane region" description="Helical" evidence="6">
    <location>
        <begin position="214"/>
        <end position="237"/>
    </location>
</feature>
<evidence type="ECO:0000256" key="3">
    <source>
        <dbReference type="ARBA" id="ARBA00022692"/>
    </source>
</evidence>
<dbReference type="AlphaFoldDB" id="A0A1I5XEN1"/>
<proteinExistence type="predicted"/>
<dbReference type="Pfam" id="PF03631">
    <property type="entry name" value="Virul_fac_BrkB"/>
    <property type="match status" value="1"/>
</dbReference>
<dbReference type="GO" id="GO:0005886">
    <property type="term" value="C:plasma membrane"/>
    <property type="evidence" value="ECO:0007669"/>
    <property type="project" value="UniProtKB-SubCell"/>
</dbReference>
<dbReference type="InterPro" id="IPR017039">
    <property type="entry name" value="Virul_fac_BrkB"/>
</dbReference>
<comment type="subcellular location">
    <subcellularLocation>
        <location evidence="1">Cell membrane</location>
        <topology evidence="1">Multi-pass membrane protein</topology>
    </subcellularLocation>
</comment>
<feature type="transmembrane region" description="Helical" evidence="6">
    <location>
        <begin position="135"/>
        <end position="159"/>
    </location>
</feature>
<keyword evidence="4 6" id="KW-1133">Transmembrane helix</keyword>
<evidence type="ECO:0000313" key="8">
    <source>
        <dbReference type="Proteomes" id="UP000199306"/>
    </source>
</evidence>
<feature type="transmembrane region" description="Helical" evidence="6">
    <location>
        <begin position="31"/>
        <end position="54"/>
    </location>
</feature>
<dbReference type="PANTHER" id="PTHR30213">
    <property type="entry name" value="INNER MEMBRANE PROTEIN YHJD"/>
    <property type="match status" value="1"/>
</dbReference>
<keyword evidence="3 6" id="KW-0812">Transmembrane</keyword>
<keyword evidence="5 6" id="KW-0472">Membrane</keyword>
<gene>
    <name evidence="7" type="ORF">SAMN04515674_11497</name>
</gene>
<dbReference type="OrthoDB" id="9797028at2"/>
<evidence type="ECO:0000256" key="2">
    <source>
        <dbReference type="ARBA" id="ARBA00022475"/>
    </source>
</evidence>
<feature type="transmembrane region" description="Helical" evidence="6">
    <location>
        <begin position="249"/>
        <end position="270"/>
    </location>
</feature>
<dbReference type="EMBL" id="FOXH01000014">
    <property type="protein sequence ID" value="SFQ30418.1"/>
    <property type="molecule type" value="Genomic_DNA"/>
</dbReference>
<dbReference type="NCBIfam" id="TIGR00765">
    <property type="entry name" value="yihY_not_rbn"/>
    <property type="match status" value="1"/>
</dbReference>
<evidence type="ECO:0000256" key="6">
    <source>
        <dbReference type="SAM" id="Phobius"/>
    </source>
</evidence>
<organism evidence="7 8">
    <name type="scientific">Pseudarcicella hirudinis</name>
    <dbReference type="NCBI Taxonomy" id="1079859"/>
    <lineage>
        <taxon>Bacteria</taxon>
        <taxon>Pseudomonadati</taxon>
        <taxon>Bacteroidota</taxon>
        <taxon>Cytophagia</taxon>
        <taxon>Cytophagales</taxon>
        <taxon>Flectobacillaceae</taxon>
        <taxon>Pseudarcicella</taxon>
    </lineage>
</organism>
<evidence type="ECO:0000256" key="1">
    <source>
        <dbReference type="ARBA" id="ARBA00004651"/>
    </source>
</evidence>
<dbReference type="PIRSF" id="PIRSF035875">
    <property type="entry name" value="RNase_BN"/>
    <property type="match status" value="1"/>
</dbReference>
<evidence type="ECO:0000256" key="4">
    <source>
        <dbReference type="ARBA" id="ARBA00022989"/>
    </source>
</evidence>
<feature type="transmembrane region" description="Helical" evidence="6">
    <location>
        <begin position="179"/>
        <end position="202"/>
    </location>
</feature>
<dbReference type="STRING" id="1079859.SAMN04515674_11497"/>
<evidence type="ECO:0000256" key="5">
    <source>
        <dbReference type="ARBA" id="ARBA00023136"/>
    </source>
</evidence>
<feature type="transmembrane region" description="Helical" evidence="6">
    <location>
        <begin position="93"/>
        <end position="114"/>
    </location>
</feature>
<dbReference type="PANTHER" id="PTHR30213:SF1">
    <property type="entry name" value="INNER MEMBRANE PROTEIN YHJD"/>
    <property type="match status" value="1"/>
</dbReference>
<reference evidence="7 8" key="1">
    <citation type="submission" date="2016-10" db="EMBL/GenBank/DDBJ databases">
        <authorList>
            <person name="de Groot N.N."/>
        </authorList>
    </citation>
    <scope>NUCLEOTIDE SEQUENCE [LARGE SCALE GENOMIC DNA]</scope>
    <source>
        <strain evidence="8">E92,LMG 26720,CCM 7988</strain>
    </source>
</reference>
<name>A0A1I5XEN1_9BACT</name>
<protein>
    <submittedName>
        <fullName evidence="7">Membrane protein</fullName>
    </submittedName>
</protein>